<keyword evidence="2" id="KW-1185">Reference proteome</keyword>
<proteinExistence type="predicted"/>
<sequence>MPLVPNLIVETTTTTFDGENRKSCGTVSPPVFPLAPSLAVGWSHVGRSGIAGASRIGAQDLGCPQLAKGDRKPDDAARHGCGSRRCSLEESKIVENPLSPQLYTWIRHRLDAIDCCRKGLREFFVVSFLGVNGKLDTDARTEYVC</sequence>
<reference evidence="1" key="1">
    <citation type="submission" date="2014-09" db="EMBL/GenBank/DDBJ databases">
        <title>Genome sequence of the luminous mushroom Mycena chlorophos for searching fungal bioluminescence genes.</title>
        <authorList>
            <person name="Tanaka Y."/>
            <person name="Kasuga D."/>
            <person name="Oba Y."/>
            <person name="Hase S."/>
            <person name="Sato K."/>
            <person name="Oba Y."/>
            <person name="Sakakibara Y."/>
        </authorList>
    </citation>
    <scope>NUCLEOTIDE SEQUENCE</scope>
</reference>
<organism evidence="1 2">
    <name type="scientific">Mycena chlorophos</name>
    <name type="common">Agaric fungus</name>
    <name type="synonym">Agaricus chlorophos</name>
    <dbReference type="NCBI Taxonomy" id="658473"/>
    <lineage>
        <taxon>Eukaryota</taxon>
        <taxon>Fungi</taxon>
        <taxon>Dikarya</taxon>
        <taxon>Basidiomycota</taxon>
        <taxon>Agaricomycotina</taxon>
        <taxon>Agaricomycetes</taxon>
        <taxon>Agaricomycetidae</taxon>
        <taxon>Agaricales</taxon>
        <taxon>Marasmiineae</taxon>
        <taxon>Mycenaceae</taxon>
        <taxon>Mycena</taxon>
    </lineage>
</organism>
<evidence type="ECO:0000313" key="2">
    <source>
        <dbReference type="Proteomes" id="UP000815677"/>
    </source>
</evidence>
<evidence type="ECO:0000313" key="1">
    <source>
        <dbReference type="EMBL" id="GAT49503.1"/>
    </source>
</evidence>
<dbReference type="EMBL" id="DF845559">
    <property type="protein sequence ID" value="GAT49503.1"/>
    <property type="molecule type" value="Genomic_DNA"/>
</dbReference>
<protein>
    <submittedName>
        <fullName evidence="1">Uncharacterized protein</fullName>
    </submittedName>
</protein>
<gene>
    <name evidence="1" type="ORF">MCHLO_06813</name>
</gene>
<dbReference type="Proteomes" id="UP000815677">
    <property type="component" value="Unassembled WGS sequence"/>
</dbReference>
<accession>A0ABQ0LEI5</accession>
<name>A0ABQ0LEI5_MYCCL</name>